<dbReference type="SUPFAM" id="SSF52768">
    <property type="entry name" value="Arginase/deacetylase"/>
    <property type="match status" value="1"/>
</dbReference>
<dbReference type="Pfam" id="PF00491">
    <property type="entry name" value="Arginase"/>
    <property type="match status" value="1"/>
</dbReference>
<accession>A0A0A0CW52</accession>
<dbReference type="EMBL" id="JANX01000747">
    <property type="protein sequence ID" value="KGM30651.1"/>
    <property type="molecule type" value="Genomic_DNA"/>
</dbReference>
<dbReference type="InterPro" id="IPR006035">
    <property type="entry name" value="Ureohydrolase"/>
</dbReference>
<feature type="non-terminal residue" evidence="5">
    <location>
        <position position="1"/>
    </location>
</feature>
<gene>
    <name evidence="5" type="ORF">P409_31785</name>
</gene>
<name>A0A0A0CW52_9PROT</name>
<dbReference type="GO" id="GO:0030145">
    <property type="term" value="F:manganese ion binding"/>
    <property type="evidence" value="ECO:0007669"/>
    <property type="project" value="TreeGrafter"/>
</dbReference>
<dbReference type="PIRSF" id="PIRSF036979">
    <property type="entry name" value="Arginase"/>
    <property type="match status" value="1"/>
</dbReference>
<keyword evidence="2" id="KW-0378">Hydrolase</keyword>
<evidence type="ECO:0000256" key="3">
    <source>
        <dbReference type="ARBA" id="ARBA00023211"/>
    </source>
</evidence>
<keyword evidence="3" id="KW-0464">Manganese</keyword>
<dbReference type="RefSeq" id="WP_034848028.1">
    <property type="nucleotide sequence ID" value="NZ_JANX01000747.1"/>
</dbReference>
<dbReference type="CDD" id="cd09999">
    <property type="entry name" value="Arginase-like_1"/>
    <property type="match status" value="1"/>
</dbReference>
<sequence>GIAAYSTALADAVGLVCGAGEVAVVLGGDCSILLGCLLPLRRRGRFGLLFLDGHADFYQPEAEPNGEAASMELALATGRGPAVVTDLEGLRPLVRDEDVVAFGIRDAEDAARFGSQRIEDSGIELLDLAAIRRSGLDAAMERALDWLTRPELLGLWVHLDADVLDDAVMPAVDYRMPGGLSFDELAAVLDAAAASGRLAGIDITIFNPALDPDGTIAAAFADAVARGLRS</sequence>
<comment type="caution">
    <text evidence="5">The sequence shown here is derived from an EMBL/GenBank/DDBJ whole genome shotgun (WGS) entry which is preliminary data.</text>
</comment>
<reference evidence="5 6" key="1">
    <citation type="submission" date="2014-01" db="EMBL/GenBank/DDBJ databases">
        <title>Genome sequence determination for a cystic fibrosis isolate, Inquilinus limosus.</title>
        <authorList>
            <person name="Pino M."/>
            <person name="Di Conza J."/>
            <person name="Gutkind G."/>
        </authorList>
    </citation>
    <scope>NUCLEOTIDE SEQUENCE [LARGE SCALE GENOMIC DNA]</scope>
    <source>
        <strain evidence="5 6">MP06</strain>
    </source>
</reference>
<evidence type="ECO:0000256" key="4">
    <source>
        <dbReference type="PROSITE-ProRule" id="PRU00742"/>
    </source>
</evidence>
<evidence type="ECO:0000313" key="6">
    <source>
        <dbReference type="Proteomes" id="UP000029995"/>
    </source>
</evidence>
<dbReference type="GO" id="GO:0004053">
    <property type="term" value="F:arginase activity"/>
    <property type="evidence" value="ECO:0007669"/>
    <property type="project" value="TreeGrafter"/>
</dbReference>
<dbReference type="AlphaFoldDB" id="A0A0A0CW52"/>
<keyword evidence="1" id="KW-0479">Metal-binding</keyword>
<evidence type="ECO:0000313" key="5">
    <source>
        <dbReference type="EMBL" id="KGM30651.1"/>
    </source>
</evidence>
<dbReference type="Gene3D" id="3.40.800.10">
    <property type="entry name" value="Ureohydrolase domain"/>
    <property type="match status" value="1"/>
</dbReference>
<comment type="similarity">
    <text evidence="4">Belongs to the arginase family.</text>
</comment>
<dbReference type="PANTHER" id="PTHR43782">
    <property type="entry name" value="ARGINASE"/>
    <property type="match status" value="1"/>
</dbReference>
<evidence type="ECO:0000256" key="2">
    <source>
        <dbReference type="ARBA" id="ARBA00022801"/>
    </source>
</evidence>
<evidence type="ECO:0000256" key="1">
    <source>
        <dbReference type="ARBA" id="ARBA00022723"/>
    </source>
</evidence>
<proteinExistence type="inferred from homology"/>
<dbReference type="GO" id="GO:0005737">
    <property type="term" value="C:cytoplasm"/>
    <property type="evidence" value="ECO:0007669"/>
    <property type="project" value="TreeGrafter"/>
</dbReference>
<protein>
    <submittedName>
        <fullName evidence="5">Arginase</fullName>
    </submittedName>
</protein>
<dbReference type="PROSITE" id="PS51409">
    <property type="entry name" value="ARGINASE_2"/>
    <property type="match status" value="1"/>
</dbReference>
<organism evidence="5 6">
    <name type="scientific">Inquilinus limosus MP06</name>
    <dbReference type="NCBI Taxonomy" id="1398085"/>
    <lineage>
        <taxon>Bacteria</taxon>
        <taxon>Pseudomonadati</taxon>
        <taxon>Pseudomonadota</taxon>
        <taxon>Alphaproteobacteria</taxon>
        <taxon>Rhodospirillales</taxon>
        <taxon>Rhodospirillaceae</taxon>
        <taxon>Inquilinus</taxon>
    </lineage>
</organism>
<dbReference type="InterPro" id="IPR023696">
    <property type="entry name" value="Ureohydrolase_dom_sf"/>
</dbReference>
<dbReference type="PRINTS" id="PR00116">
    <property type="entry name" value="ARGINASE"/>
</dbReference>
<dbReference type="PANTHER" id="PTHR43782:SF3">
    <property type="entry name" value="ARGINASE"/>
    <property type="match status" value="1"/>
</dbReference>
<dbReference type="Proteomes" id="UP000029995">
    <property type="component" value="Unassembled WGS sequence"/>
</dbReference>
<dbReference type="OrthoDB" id="7331788at2"/>